<dbReference type="InterPro" id="IPR003594">
    <property type="entry name" value="HATPase_dom"/>
</dbReference>
<dbReference type="InterPro" id="IPR036890">
    <property type="entry name" value="HATPase_C_sf"/>
</dbReference>
<evidence type="ECO:0000256" key="2">
    <source>
        <dbReference type="ARBA" id="ARBA00022679"/>
    </source>
</evidence>
<feature type="transmembrane region" description="Helical" evidence="7">
    <location>
        <begin position="159"/>
        <end position="176"/>
    </location>
</feature>
<keyword evidence="3" id="KW-0547">Nucleotide-binding</keyword>
<dbReference type="CDD" id="cd00082">
    <property type="entry name" value="HisKA"/>
    <property type="match status" value="1"/>
</dbReference>
<keyword evidence="1" id="KW-0597">Phosphoprotein</keyword>
<keyword evidence="4" id="KW-0418">Kinase</keyword>
<dbReference type="GO" id="GO:0006355">
    <property type="term" value="P:regulation of DNA-templated transcription"/>
    <property type="evidence" value="ECO:0007669"/>
    <property type="project" value="InterPro"/>
</dbReference>
<evidence type="ECO:0000256" key="7">
    <source>
        <dbReference type="SAM" id="Phobius"/>
    </source>
</evidence>
<dbReference type="InterPro" id="IPR005467">
    <property type="entry name" value="His_kinase_dom"/>
</dbReference>
<dbReference type="PANTHER" id="PTHR43065">
    <property type="entry name" value="SENSOR HISTIDINE KINASE"/>
    <property type="match status" value="1"/>
</dbReference>
<feature type="transmembrane region" description="Helical" evidence="7">
    <location>
        <begin position="109"/>
        <end position="126"/>
    </location>
</feature>
<feature type="domain" description="PAS" evidence="9">
    <location>
        <begin position="200"/>
        <end position="238"/>
    </location>
</feature>
<keyword evidence="7" id="KW-0812">Transmembrane</keyword>
<organism evidence="10">
    <name type="scientific">marine sediment metagenome</name>
    <dbReference type="NCBI Taxonomy" id="412755"/>
    <lineage>
        <taxon>unclassified sequences</taxon>
        <taxon>metagenomes</taxon>
        <taxon>ecological metagenomes</taxon>
    </lineage>
</organism>
<feature type="transmembrane region" description="Helical" evidence="7">
    <location>
        <begin position="56"/>
        <end position="74"/>
    </location>
</feature>
<evidence type="ECO:0000256" key="1">
    <source>
        <dbReference type="ARBA" id="ARBA00022553"/>
    </source>
</evidence>
<reference evidence="10" key="1">
    <citation type="journal article" date="2015" name="Nature">
        <title>Complex archaea that bridge the gap between prokaryotes and eukaryotes.</title>
        <authorList>
            <person name="Spang A."/>
            <person name="Saw J.H."/>
            <person name="Jorgensen S.L."/>
            <person name="Zaremba-Niedzwiedzka K."/>
            <person name="Martijn J."/>
            <person name="Lind A.E."/>
            <person name="van Eijk R."/>
            <person name="Schleper C."/>
            <person name="Guy L."/>
            <person name="Ettema T.J."/>
        </authorList>
    </citation>
    <scope>NUCLEOTIDE SEQUENCE</scope>
</reference>
<name>A0A0F9QIC5_9ZZZZ</name>
<dbReference type="Gene3D" id="3.30.450.20">
    <property type="entry name" value="PAS domain"/>
    <property type="match status" value="1"/>
</dbReference>
<evidence type="ECO:0000256" key="3">
    <source>
        <dbReference type="ARBA" id="ARBA00022741"/>
    </source>
</evidence>
<dbReference type="GO" id="GO:0000155">
    <property type="term" value="F:phosphorelay sensor kinase activity"/>
    <property type="evidence" value="ECO:0007669"/>
    <property type="project" value="InterPro"/>
</dbReference>
<feature type="transmembrane region" description="Helical" evidence="7">
    <location>
        <begin position="21"/>
        <end position="44"/>
    </location>
</feature>
<dbReference type="Pfam" id="PF02518">
    <property type="entry name" value="HATPase_c"/>
    <property type="match status" value="1"/>
</dbReference>
<sequence length="535" mass="59278">MKWLSFKSVSSAPSFVISWRELTIFSAYRMFLAIMLFAVFELRLPPVFLGEVNPDLYLTISQFYLFTALGWLVLSLNQWGRFSTQTQIQLISDIVFITLFVHTSGGLPTGLGTLLVVVVGAGAALIPGRMSVFIAAMATLSVLLEVSYTQITGDGVTKYSHAGMLGATFFVTALLAQTLSQKMKFSQVVAEQHAQNAAKSAALNEHIISSMQTGVLVVDEYGVVRLSNESARSLLGLNNASTGILLSDTVPALSKQLLMWRNHNESALQTVQIRPDLPEIHARAAELNNGETVIYLDNTSALAQQAQQLKLASLGRLTASIAHEVRNPLGAISHASELLAETHNGNESSTKLTDIIQRHSARVNGIIETILEMSRRKAVKPTLVALTPWLNKFVNEFCELKNIQAKEIELVIDCSLTSVNMDAEQLHQVMWNLVENAWHYSDSKFEMKPRIQIHLHQKNNEAMIDVMDNGRGVSEKMQLHLFEPFHSDRTGGTGLGLYLARELCQANGARLNYLPDQQQSCFRISFPLVNQRTLQ</sequence>
<dbReference type="PRINTS" id="PR00344">
    <property type="entry name" value="BCTRLSENSOR"/>
</dbReference>
<evidence type="ECO:0000256" key="6">
    <source>
        <dbReference type="ARBA" id="ARBA00023012"/>
    </source>
</evidence>
<dbReference type="AlphaFoldDB" id="A0A0F9QIC5"/>
<accession>A0A0F9QIC5</accession>
<dbReference type="InterPro" id="IPR036097">
    <property type="entry name" value="HisK_dim/P_sf"/>
</dbReference>
<dbReference type="Pfam" id="PF00989">
    <property type="entry name" value="PAS"/>
    <property type="match status" value="1"/>
</dbReference>
<dbReference type="Gene3D" id="3.30.565.10">
    <property type="entry name" value="Histidine kinase-like ATPase, C-terminal domain"/>
    <property type="match status" value="1"/>
</dbReference>
<dbReference type="PROSITE" id="PS50109">
    <property type="entry name" value="HIS_KIN"/>
    <property type="match status" value="1"/>
</dbReference>
<comment type="caution">
    <text evidence="10">The sequence shown here is derived from an EMBL/GenBank/DDBJ whole genome shotgun (WGS) entry which is preliminary data.</text>
</comment>
<dbReference type="SUPFAM" id="SSF47384">
    <property type="entry name" value="Homodimeric domain of signal transducing histidine kinase"/>
    <property type="match status" value="1"/>
</dbReference>
<feature type="transmembrane region" description="Helical" evidence="7">
    <location>
        <begin position="133"/>
        <end position="153"/>
    </location>
</feature>
<feature type="domain" description="Histidine kinase" evidence="8">
    <location>
        <begin position="320"/>
        <end position="530"/>
    </location>
</feature>
<dbReference type="PROSITE" id="PS50112">
    <property type="entry name" value="PAS"/>
    <property type="match status" value="1"/>
</dbReference>
<dbReference type="Pfam" id="PF25323">
    <property type="entry name" value="6TM_PilS"/>
    <property type="match status" value="1"/>
</dbReference>
<dbReference type="InterPro" id="IPR000014">
    <property type="entry name" value="PAS"/>
</dbReference>
<dbReference type="SMART" id="SM00387">
    <property type="entry name" value="HATPase_c"/>
    <property type="match status" value="1"/>
</dbReference>
<protein>
    <recommendedName>
        <fullName evidence="11">Histidine kinase domain-containing protein</fullName>
    </recommendedName>
</protein>
<evidence type="ECO:0000313" key="10">
    <source>
        <dbReference type="EMBL" id="KKN42254.1"/>
    </source>
</evidence>
<keyword evidence="7" id="KW-0472">Membrane</keyword>
<keyword evidence="6" id="KW-0902">Two-component regulatory system</keyword>
<dbReference type="InterPro" id="IPR004358">
    <property type="entry name" value="Sig_transdc_His_kin-like_C"/>
</dbReference>
<dbReference type="SMART" id="SM00388">
    <property type="entry name" value="HisKA"/>
    <property type="match status" value="1"/>
</dbReference>
<dbReference type="SUPFAM" id="SSF55874">
    <property type="entry name" value="ATPase domain of HSP90 chaperone/DNA topoisomerase II/histidine kinase"/>
    <property type="match status" value="1"/>
</dbReference>
<dbReference type="InterPro" id="IPR003661">
    <property type="entry name" value="HisK_dim/P_dom"/>
</dbReference>
<dbReference type="EMBL" id="LAZR01001593">
    <property type="protein sequence ID" value="KKN42254.1"/>
    <property type="molecule type" value="Genomic_DNA"/>
</dbReference>
<dbReference type="InterPro" id="IPR013767">
    <property type="entry name" value="PAS_fold"/>
</dbReference>
<keyword evidence="7" id="KW-1133">Transmembrane helix</keyword>
<dbReference type="GO" id="GO:0005524">
    <property type="term" value="F:ATP binding"/>
    <property type="evidence" value="ECO:0007669"/>
    <property type="project" value="UniProtKB-KW"/>
</dbReference>
<evidence type="ECO:0000256" key="5">
    <source>
        <dbReference type="ARBA" id="ARBA00022840"/>
    </source>
</evidence>
<dbReference type="Gene3D" id="1.10.287.130">
    <property type="match status" value="1"/>
</dbReference>
<proteinExistence type="predicted"/>
<evidence type="ECO:0000259" key="9">
    <source>
        <dbReference type="PROSITE" id="PS50112"/>
    </source>
</evidence>
<keyword evidence="2" id="KW-0808">Transferase</keyword>
<keyword evidence="5" id="KW-0067">ATP-binding</keyword>
<dbReference type="Pfam" id="PF00512">
    <property type="entry name" value="HisKA"/>
    <property type="match status" value="1"/>
</dbReference>
<evidence type="ECO:0000256" key="4">
    <source>
        <dbReference type="ARBA" id="ARBA00022777"/>
    </source>
</evidence>
<dbReference type="PANTHER" id="PTHR43065:SF52">
    <property type="entry name" value="SENSOR PROTEIN KINASE PILS"/>
    <property type="match status" value="1"/>
</dbReference>
<evidence type="ECO:0000259" key="8">
    <source>
        <dbReference type="PROSITE" id="PS50109"/>
    </source>
</evidence>
<evidence type="ECO:0008006" key="11">
    <source>
        <dbReference type="Google" id="ProtNLM"/>
    </source>
</evidence>
<gene>
    <name evidence="10" type="ORF">LCGC14_0715150</name>
</gene>